<evidence type="ECO:0000313" key="4">
    <source>
        <dbReference type="Proteomes" id="UP000652761"/>
    </source>
</evidence>
<dbReference type="InterPro" id="IPR056789">
    <property type="entry name" value="LRR_R13L1-DRL21"/>
</dbReference>
<comment type="caution">
    <text evidence="3">The sequence shown here is derived from an EMBL/GenBank/DDBJ whole genome shotgun (WGS) entry which is preliminary data.</text>
</comment>
<dbReference type="Pfam" id="PF25019">
    <property type="entry name" value="LRR_R13L1-DRL21"/>
    <property type="match status" value="1"/>
</dbReference>
<dbReference type="AlphaFoldDB" id="A0A843VTK5"/>
<evidence type="ECO:0000259" key="2">
    <source>
        <dbReference type="Pfam" id="PF25019"/>
    </source>
</evidence>
<proteinExistence type="predicted"/>
<evidence type="ECO:0000256" key="1">
    <source>
        <dbReference type="SAM" id="MobiDB-lite"/>
    </source>
</evidence>
<accession>A0A843VTK5</accession>
<evidence type="ECO:0000313" key="3">
    <source>
        <dbReference type="EMBL" id="MQL96334.1"/>
    </source>
</evidence>
<feature type="domain" description="R13L1/DRL21-like LRR repeat region" evidence="2">
    <location>
        <begin position="12"/>
        <end position="65"/>
    </location>
</feature>
<dbReference type="EMBL" id="NMUH01001907">
    <property type="protein sequence ID" value="MQL96334.1"/>
    <property type="molecule type" value="Genomic_DNA"/>
</dbReference>
<dbReference type="Proteomes" id="UP000652761">
    <property type="component" value="Unassembled WGS sequence"/>
</dbReference>
<gene>
    <name evidence="3" type="ORF">Taro_029019</name>
</gene>
<sequence length="342" mass="38879">MAITSNKSGWRISELKGLNHLHGRLVVRGLEHVKSKEEAEQTYLKHKVHVEELELHWGAEEEETKLSSGQQQNAVDSQENGSSPIWPKSKQFVAAKQMTKGGKYMKKEGLPWAGAAAASALKRCAIKPHFFHATREGRDQRRQKEGARKKGQWRQPTEEEALGWVSWRKKAATEQRRRERVQAPLSSGNFAKAHRSEFLHCRKSTVQVFCTMEGHRSGLLHCGRVTIQVPFTVEDHRPGFPSLWKATVQVPFIVEGHRSGFLHCGRVTIQVSFTIGVHRSGFLHHGRSPFRFPSLWKGHRSGSLHCGRPPFRFSSPWEPTVQVFFHHEIPPFRVTTFSGLGT</sequence>
<reference evidence="3" key="1">
    <citation type="submission" date="2017-07" db="EMBL/GenBank/DDBJ databases">
        <title>Taro Niue Genome Assembly and Annotation.</title>
        <authorList>
            <person name="Atibalentja N."/>
            <person name="Keating K."/>
            <person name="Fields C.J."/>
        </authorList>
    </citation>
    <scope>NUCLEOTIDE SEQUENCE</scope>
    <source>
        <strain evidence="3">Niue_2</strain>
        <tissue evidence="3">Leaf</tissue>
    </source>
</reference>
<feature type="compositionally biased region" description="Polar residues" evidence="1">
    <location>
        <begin position="66"/>
        <end position="83"/>
    </location>
</feature>
<name>A0A843VTK5_COLES</name>
<feature type="region of interest" description="Disordered" evidence="1">
    <location>
        <begin position="60"/>
        <end position="88"/>
    </location>
</feature>
<organism evidence="3 4">
    <name type="scientific">Colocasia esculenta</name>
    <name type="common">Wild taro</name>
    <name type="synonym">Arum esculentum</name>
    <dbReference type="NCBI Taxonomy" id="4460"/>
    <lineage>
        <taxon>Eukaryota</taxon>
        <taxon>Viridiplantae</taxon>
        <taxon>Streptophyta</taxon>
        <taxon>Embryophyta</taxon>
        <taxon>Tracheophyta</taxon>
        <taxon>Spermatophyta</taxon>
        <taxon>Magnoliopsida</taxon>
        <taxon>Liliopsida</taxon>
        <taxon>Araceae</taxon>
        <taxon>Aroideae</taxon>
        <taxon>Colocasieae</taxon>
        <taxon>Colocasia</taxon>
    </lineage>
</organism>
<keyword evidence="4" id="KW-1185">Reference proteome</keyword>
<feature type="region of interest" description="Disordered" evidence="1">
    <location>
        <begin position="135"/>
        <end position="155"/>
    </location>
</feature>
<feature type="compositionally biased region" description="Basic and acidic residues" evidence="1">
    <location>
        <begin position="135"/>
        <end position="148"/>
    </location>
</feature>
<protein>
    <recommendedName>
        <fullName evidence="2">R13L1/DRL21-like LRR repeat region domain-containing protein</fullName>
    </recommendedName>
</protein>